<protein>
    <submittedName>
        <fullName evidence="1">Uncharacterized protein</fullName>
    </submittedName>
</protein>
<evidence type="ECO:0000313" key="1">
    <source>
        <dbReference type="EMBL" id="SIP73511.1"/>
    </source>
</evidence>
<gene>
    <name evidence="1" type="ORF">XIS1_30002</name>
</gene>
<sequence length="41" mass="4760">MQKHKYTWRSGGTNRLVREENNALVYKSIKELCLFEGASTT</sequence>
<organism evidence="1 2">
    <name type="scientific">Xenorhabdus innexi</name>
    <dbReference type="NCBI Taxonomy" id="290109"/>
    <lineage>
        <taxon>Bacteria</taxon>
        <taxon>Pseudomonadati</taxon>
        <taxon>Pseudomonadota</taxon>
        <taxon>Gammaproteobacteria</taxon>
        <taxon>Enterobacterales</taxon>
        <taxon>Morganellaceae</taxon>
        <taxon>Xenorhabdus</taxon>
    </lineage>
</organism>
<reference evidence="2" key="1">
    <citation type="submission" date="2016-12" db="EMBL/GenBank/DDBJ databases">
        <authorList>
            <person name="Gaudriault S."/>
        </authorList>
    </citation>
    <scope>NUCLEOTIDE SEQUENCE [LARGE SCALE GENOMIC DNA]</scope>
    <source>
        <strain evidence="2">HGB1681 (deposited as PTA-6826 in the American Type Culture Collection)</strain>
    </source>
</reference>
<evidence type="ECO:0000313" key="2">
    <source>
        <dbReference type="Proteomes" id="UP000196435"/>
    </source>
</evidence>
<name>A0A1N6MXG3_9GAMM</name>
<dbReference type="EMBL" id="FTLG01000170">
    <property type="protein sequence ID" value="SIP73511.1"/>
    <property type="molecule type" value="Genomic_DNA"/>
</dbReference>
<dbReference type="AlphaFoldDB" id="A0A1N6MXG3"/>
<accession>A0A1N6MXG3</accession>
<dbReference type="Proteomes" id="UP000196435">
    <property type="component" value="Unassembled WGS sequence"/>
</dbReference>
<proteinExistence type="predicted"/>